<feature type="domain" description="TadE-like" evidence="2">
    <location>
        <begin position="15"/>
        <end position="57"/>
    </location>
</feature>
<sequence length="149" mass="15590">MMIRKLKRFRATCQGGVMIEAAIAVPLFIILVSSIIQLGFIANSYVQMQDAVRFAAREMSVGRVTSGGGVYTNTCASASGQAATTAQRVVCDQVSALPGNFSVVADQNASGASLVRLTIPLNDLLFFNISFLGGGGTLTAEASYGNEES</sequence>
<evidence type="ECO:0000259" key="2">
    <source>
        <dbReference type="Pfam" id="PF07811"/>
    </source>
</evidence>
<keyword evidence="1" id="KW-0472">Membrane</keyword>
<protein>
    <submittedName>
        <fullName evidence="3">Flp pilus assembly protein TadG</fullName>
    </submittedName>
</protein>
<proteinExistence type="predicted"/>
<evidence type="ECO:0000313" key="3">
    <source>
        <dbReference type="EMBL" id="MBB3065577.1"/>
    </source>
</evidence>
<dbReference type="InterPro" id="IPR012495">
    <property type="entry name" value="TadE-like_dom"/>
</dbReference>
<gene>
    <name evidence="3" type="ORF">FHR98_001864</name>
</gene>
<dbReference type="EMBL" id="JACHXA010000004">
    <property type="protein sequence ID" value="MBB3065577.1"/>
    <property type="molecule type" value="Genomic_DNA"/>
</dbReference>
<dbReference type="RefSeq" id="WP_183416389.1">
    <property type="nucleotide sequence ID" value="NZ_JACHXA010000004.1"/>
</dbReference>
<comment type="caution">
    <text evidence="3">The sequence shown here is derived from an EMBL/GenBank/DDBJ whole genome shotgun (WGS) entry which is preliminary data.</text>
</comment>
<reference evidence="3 4" key="1">
    <citation type="submission" date="2020-08" db="EMBL/GenBank/DDBJ databases">
        <title>Genomic Encyclopedia of Type Strains, Phase III (KMG-III): the genomes of soil and plant-associated and newly described type strains.</title>
        <authorList>
            <person name="Whitman W."/>
        </authorList>
    </citation>
    <scope>NUCLEOTIDE SEQUENCE [LARGE SCALE GENOMIC DNA]</scope>
    <source>
        <strain evidence="3 4">CECT 8803</strain>
    </source>
</reference>
<keyword evidence="1" id="KW-1133">Transmembrane helix</keyword>
<evidence type="ECO:0000313" key="4">
    <source>
        <dbReference type="Proteomes" id="UP000581135"/>
    </source>
</evidence>
<keyword evidence="4" id="KW-1185">Reference proteome</keyword>
<dbReference type="Proteomes" id="UP000581135">
    <property type="component" value="Unassembled WGS sequence"/>
</dbReference>
<dbReference type="Pfam" id="PF07811">
    <property type="entry name" value="TadE"/>
    <property type="match status" value="1"/>
</dbReference>
<keyword evidence="1" id="KW-0812">Transmembrane</keyword>
<feature type="transmembrane region" description="Helical" evidence="1">
    <location>
        <begin position="21"/>
        <end position="42"/>
    </location>
</feature>
<dbReference type="AlphaFoldDB" id="A0A839SRS3"/>
<organism evidence="3 4">
    <name type="scientific">Limibacillus halophilus</name>
    <dbReference type="NCBI Taxonomy" id="1579333"/>
    <lineage>
        <taxon>Bacteria</taxon>
        <taxon>Pseudomonadati</taxon>
        <taxon>Pseudomonadota</taxon>
        <taxon>Alphaproteobacteria</taxon>
        <taxon>Rhodospirillales</taxon>
        <taxon>Rhodovibrionaceae</taxon>
        <taxon>Limibacillus</taxon>
    </lineage>
</organism>
<name>A0A839SRS3_9PROT</name>
<evidence type="ECO:0000256" key="1">
    <source>
        <dbReference type="SAM" id="Phobius"/>
    </source>
</evidence>
<accession>A0A839SRS3</accession>